<sequence length="195" mass="22387">ACWFAALYPTLVKRLAIVDGFGPPRPREVDDELVFMNRQRQQIAMLETLSTEGRSMSGFEEALSRFQHHNPKLDSANASRIVEQGIIDLEDGRVTWRWDPQVDMVWSTFSHTETERLYGRIPCPTLVVTGSEGLSYWSFKNDRLEGEQAWYGTEISRRVALFKDAVHVEINDAGHMVQFDQPDELIAAVDRFLKL</sequence>
<protein>
    <recommendedName>
        <fullName evidence="1">AB hydrolase-1 domain-containing protein</fullName>
    </recommendedName>
</protein>
<evidence type="ECO:0000313" key="2">
    <source>
        <dbReference type="EMBL" id="SVB47972.1"/>
    </source>
</evidence>
<name>A0A382EC86_9ZZZZ</name>
<gene>
    <name evidence="2" type="ORF">METZ01_LOCUS200826</name>
</gene>
<feature type="domain" description="AB hydrolase-1" evidence="1">
    <location>
        <begin position="71"/>
        <end position="188"/>
    </location>
</feature>
<dbReference type="PANTHER" id="PTHR43194:SF2">
    <property type="entry name" value="PEROXISOMAL MEMBRANE PROTEIN LPX1"/>
    <property type="match status" value="1"/>
</dbReference>
<accession>A0A382EC86</accession>
<organism evidence="2">
    <name type="scientific">marine metagenome</name>
    <dbReference type="NCBI Taxonomy" id="408172"/>
    <lineage>
        <taxon>unclassified sequences</taxon>
        <taxon>metagenomes</taxon>
        <taxon>ecological metagenomes</taxon>
    </lineage>
</organism>
<dbReference type="EMBL" id="UINC01043643">
    <property type="protein sequence ID" value="SVB47972.1"/>
    <property type="molecule type" value="Genomic_DNA"/>
</dbReference>
<dbReference type="InterPro" id="IPR000073">
    <property type="entry name" value="AB_hydrolase_1"/>
</dbReference>
<dbReference type="InterPro" id="IPR050228">
    <property type="entry name" value="Carboxylesterase_BioH"/>
</dbReference>
<dbReference type="InterPro" id="IPR029058">
    <property type="entry name" value="AB_hydrolase_fold"/>
</dbReference>
<dbReference type="PANTHER" id="PTHR43194">
    <property type="entry name" value="HYDROLASE ALPHA/BETA FOLD FAMILY"/>
    <property type="match status" value="1"/>
</dbReference>
<dbReference type="Gene3D" id="3.40.50.1820">
    <property type="entry name" value="alpha/beta hydrolase"/>
    <property type="match status" value="1"/>
</dbReference>
<evidence type="ECO:0000259" key="1">
    <source>
        <dbReference type="Pfam" id="PF12697"/>
    </source>
</evidence>
<dbReference type="Pfam" id="PF12697">
    <property type="entry name" value="Abhydrolase_6"/>
    <property type="match status" value="1"/>
</dbReference>
<dbReference type="SUPFAM" id="SSF53474">
    <property type="entry name" value="alpha/beta-Hydrolases"/>
    <property type="match status" value="1"/>
</dbReference>
<proteinExistence type="predicted"/>
<reference evidence="2" key="1">
    <citation type="submission" date="2018-05" db="EMBL/GenBank/DDBJ databases">
        <authorList>
            <person name="Lanie J.A."/>
            <person name="Ng W.-L."/>
            <person name="Kazmierczak K.M."/>
            <person name="Andrzejewski T.M."/>
            <person name="Davidsen T.M."/>
            <person name="Wayne K.J."/>
            <person name="Tettelin H."/>
            <person name="Glass J.I."/>
            <person name="Rusch D."/>
            <person name="Podicherti R."/>
            <person name="Tsui H.-C.T."/>
            <person name="Winkler M.E."/>
        </authorList>
    </citation>
    <scope>NUCLEOTIDE SEQUENCE</scope>
</reference>
<feature type="non-terminal residue" evidence="2">
    <location>
        <position position="1"/>
    </location>
</feature>
<dbReference type="AlphaFoldDB" id="A0A382EC86"/>